<reference evidence="1 2" key="1">
    <citation type="submission" date="2023-07" db="EMBL/GenBank/DDBJ databases">
        <title>Comparative genomics of wheat-associated soil bacteria to identify genetic determinants of phenazine resistance.</title>
        <authorList>
            <person name="Mouncey N."/>
        </authorList>
    </citation>
    <scope>NUCLEOTIDE SEQUENCE [LARGE SCALE GENOMIC DNA]</scope>
    <source>
        <strain evidence="1 2">V2I4</strain>
    </source>
</reference>
<proteinExistence type="predicted"/>
<organism evidence="1 2">
    <name type="scientific">Streptomyces umbrinus</name>
    <dbReference type="NCBI Taxonomy" id="67370"/>
    <lineage>
        <taxon>Bacteria</taxon>
        <taxon>Bacillati</taxon>
        <taxon>Actinomycetota</taxon>
        <taxon>Actinomycetes</taxon>
        <taxon>Kitasatosporales</taxon>
        <taxon>Streptomycetaceae</taxon>
        <taxon>Streptomyces</taxon>
        <taxon>Streptomyces phaeochromogenes group</taxon>
    </lineage>
</organism>
<accession>A0ABU0SMF5</accession>
<evidence type="ECO:0000313" key="2">
    <source>
        <dbReference type="Proteomes" id="UP001230328"/>
    </source>
</evidence>
<comment type="caution">
    <text evidence="1">The sequence shown here is derived from an EMBL/GenBank/DDBJ whole genome shotgun (WGS) entry which is preliminary data.</text>
</comment>
<dbReference type="Proteomes" id="UP001230328">
    <property type="component" value="Unassembled WGS sequence"/>
</dbReference>
<sequence length="246" mass="26002">MTLQPGTRASGRSLVVMEFTNEVPPRSFAGLVPVELSESQLVVDPLALPGTEGKVFEFAEQVEFWAARIKHTAGIPLAVLAYCSAASLAQGIVAALGDSKVPLILFDPEYPGRQAPQSLFRDLVYSTGGMASTEALPDLTDLSTNEALRRAGSFLAGLIERNAPDLDRTIAEELITGQRAWLSFVLSTVSAPLGMPCPDHVFLSDSGTWEAGRGSVVHCVGGSSTELFRSRTVAAELSEVLGVGVA</sequence>
<protein>
    <submittedName>
        <fullName evidence="1">Uncharacterized protein</fullName>
    </submittedName>
</protein>
<keyword evidence="2" id="KW-1185">Reference proteome</keyword>
<name>A0ABU0SMF5_9ACTN</name>
<dbReference type="EMBL" id="JAUSZI010000002">
    <property type="protein sequence ID" value="MDQ1024734.1"/>
    <property type="molecule type" value="Genomic_DNA"/>
</dbReference>
<evidence type="ECO:0000313" key="1">
    <source>
        <dbReference type="EMBL" id="MDQ1024734.1"/>
    </source>
</evidence>
<gene>
    <name evidence="1" type="ORF">QF035_002316</name>
</gene>